<gene>
    <name evidence="1" type="ORF">EV44_g3695</name>
</gene>
<keyword evidence="2" id="KW-1185">Reference proteome</keyword>
<dbReference type="EMBL" id="JNVN01000085">
    <property type="protein sequence ID" value="KHJ36285.1"/>
    <property type="molecule type" value="Genomic_DNA"/>
</dbReference>
<dbReference type="Proteomes" id="UP000030854">
    <property type="component" value="Unassembled WGS sequence"/>
</dbReference>
<evidence type="ECO:0000313" key="2">
    <source>
        <dbReference type="Proteomes" id="UP000030854"/>
    </source>
</evidence>
<organism evidence="1 2">
    <name type="scientific">Uncinula necator</name>
    <name type="common">Grape powdery mildew</name>
    <dbReference type="NCBI Taxonomy" id="52586"/>
    <lineage>
        <taxon>Eukaryota</taxon>
        <taxon>Fungi</taxon>
        <taxon>Dikarya</taxon>
        <taxon>Ascomycota</taxon>
        <taxon>Pezizomycotina</taxon>
        <taxon>Leotiomycetes</taxon>
        <taxon>Erysiphales</taxon>
        <taxon>Erysiphaceae</taxon>
        <taxon>Erysiphe</taxon>
    </lineage>
</organism>
<name>A0A0B1PGB9_UNCNE</name>
<dbReference type="HOGENOM" id="CLU_1210570_0_0_1"/>
<proteinExistence type="predicted"/>
<protein>
    <submittedName>
        <fullName evidence="1">Uncharacterized protein</fullName>
    </submittedName>
</protein>
<dbReference type="AlphaFoldDB" id="A0A0B1PGB9"/>
<sequence>MISDQRPAPEVWNSNKEDNFEFKLAIFHDLFERSRVLAYMRSQAYPTMLRGLALDHYYENIESNKKTNFEIKCLATSQYFEGPEYKRKILTKWNGISLNSIKDLNVDKTARGCLQILTKELRHLQHGLDHDLRTDKSLHNKLINACQKVPACQLACFKPNSEGITKQIDNLILDVESLSDVKDITENFLTSLGPIVTVMRGPVTKTAQHIITKSLGRQSRNLHLHAVPV</sequence>
<evidence type="ECO:0000313" key="1">
    <source>
        <dbReference type="EMBL" id="KHJ36285.1"/>
    </source>
</evidence>
<accession>A0A0B1PGB9</accession>
<comment type="caution">
    <text evidence="1">The sequence shown here is derived from an EMBL/GenBank/DDBJ whole genome shotgun (WGS) entry which is preliminary data.</text>
</comment>
<reference evidence="1 2" key="1">
    <citation type="journal article" date="2014" name="BMC Genomics">
        <title>Adaptive genomic structural variation in the grape powdery mildew pathogen, Erysiphe necator.</title>
        <authorList>
            <person name="Jones L."/>
            <person name="Riaz S."/>
            <person name="Morales-Cruz A."/>
            <person name="Amrine K.C."/>
            <person name="McGuire B."/>
            <person name="Gubler W.D."/>
            <person name="Walker M.A."/>
            <person name="Cantu D."/>
        </authorList>
    </citation>
    <scope>NUCLEOTIDE SEQUENCE [LARGE SCALE GENOMIC DNA]</scope>
    <source>
        <strain evidence="2">c</strain>
    </source>
</reference>